<sequence length="158" mass="16995">MIEVILKEHVEHLGERGDVVKVAPGYARNYLLPRKLALAVTAGNKKQIEHEKKAAAAKAAEERAVAQALATRFAQTEVSFTRRAGDNSQLFGSVTSADIAEALAAQGFEVDRRKIQLADPIKAVGEYAVPVRLHREVTAQVKVHVGAERAPSAPAPAQ</sequence>
<evidence type="ECO:0000256" key="3">
    <source>
        <dbReference type="ARBA" id="ARBA00022884"/>
    </source>
</evidence>
<dbReference type="Gene3D" id="3.10.430.100">
    <property type="entry name" value="Ribosomal protein L9, C-terminal domain"/>
    <property type="match status" value="1"/>
</dbReference>
<dbReference type="FunFam" id="3.40.5.10:FF:000003">
    <property type="entry name" value="50S ribosomal protein L9"/>
    <property type="match status" value="1"/>
</dbReference>
<dbReference type="SUPFAM" id="SSF55653">
    <property type="entry name" value="Ribosomal protein L9 C-domain"/>
    <property type="match status" value="1"/>
</dbReference>
<evidence type="ECO:0000313" key="9">
    <source>
        <dbReference type="EMBL" id="AMY11659.1"/>
    </source>
</evidence>
<dbReference type="AlphaFoldDB" id="A0A143PV48"/>
<dbReference type="InterPro" id="IPR009027">
    <property type="entry name" value="Ribosomal_bL9/RNase_H1_N"/>
</dbReference>
<accession>A0A143PV48</accession>
<keyword evidence="2 7" id="KW-0699">rRNA-binding</keyword>
<dbReference type="Pfam" id="PF01281">
    <property type="entry name" value="Ribosomal_L9_N"/>
    <property type="match status" value="1"/>
</dbReference>
<organism evidence="9 10">
    <name type="scientific">Luteitalea pratensis</name>
    <dbReference type="NCBI Taxonomy" id="1855912"/>
    <lineage>
        <taxon>Bacteria</taxon>
        <taxon>Pseudomonadati</taxon>
        <taxon>Acidobacteriota</taxon>
        <taxon>Vicinamibacteria</taxon>
        <taxon>Vicinamibacterales</taxon>
        <taxon>Vicinamibacteraceae</taxon>
        <taxon>Luteitalea</taxon>
    </lineage>
</organism>
<dbReference type="GO" id="GO:1990904">
    <property type="term" value="C:ribonucleoprotein complex"/>
    <property type="evidence" value="ECO:0007669"/>
    <property type="project" value="UniProtKB-KW"/>
</dbReference>
<comment type="function">
    <text evidence="7">Binds to the 23S rRNA.</text>
</comment>
<dbReference type="NCBIfam" id="TIGR00158">
    <property type="entry name" value="L9"/>
    <property type="match status" value="1"/>
</dbReference>
<dbReference type="EMBL" id="CP015136">
    <property type="protein sequence ID" value="AMY11659.1"/>
    <property type="molecule type" value="Genomic_DNA"/>
</dbReference>
<dbReference type="PANTHER" id="PTHR21368">
    <property type="entry name" value="50S RIBOSOMAL PROTEIN L9"/>
    <property type="match status" value="1"/>
</dbReference>
<keyword evidence="3 7" id="KW-0694">RNA-binding</keyword>
<evidence type="ECO:0000313" key="10">
    <source>
        <dbReference type="Proteomes" id="UP000076079"/>
    </source>
</evidence>
<proteinExistence type="inferred from homology"/>
<reference evidence="9 10" key="1">
    <citation type="journal article" date="2016" name="Genome Announc.">
        <title>First Complete Genome Sequence of a Subdivision 6 Acidobacterium Strain.</title>
        <authorList>
            <person name="Huang S."/>
            <person name="Vieira S."/>
            <person name="Bunk B."/>
            <person name="Riedel T."/>
            <person name="Sproer C."/>
            <person name="Overmann J."/>
        </authorList>
    </citation>
    <scope>NUCLEOTIDE SEQUENCE [LARGE SCALE GENOMIC DNA]</scope>
    <source>
        <strain evidence="10">DSM 100886 HEG_-6_39</strain>
    </source>
</reference>
<dbReference type="InterPro" id="IPR020069">
    <property type="entry name" value="Ribosomal_bL9_C"/>
</dbReference>
<evidence type="ECO:0000256" key="5">
    <source>
        <dbReference type="ARBA" id="ARBA00023274"/>
    </source>
</evidence>
<dbReference type="InterPro" id="IPR036791">
    <property type="entry name" value="Ribosomal_bL9_C_sf"/>
</dbReference>
<name>A0A143PV48_LUTPR</name>
<dbReference type="Gene3D" id="3.40.5.10">
    <property type="entry name" value="Ribosomal protein L9, N-terminal domain"/>
    <property type="match status" value="1"/>
</dbReference>
<dbReference type="GO" id="GO:0006412">
    <property type="term" value="P:translation"/>
    <property type="evidence" value="ECO:0007669"/>
    <property type="project" value="UniProtKB-UniRule"/>
</dbReference>
<reference evidence="10" key="2">
    <citation type="submission" date="2016-04" db="EMBL/GenBank/DDBJ databases">
        <title>First Complete Genome Sequence of a Subdivision 6 Acidobacterium.</title>
        <authorList>
            <person name="Huang S."/>
            <person name="Vieira S."/>
            <person name="Bunk B."/>
            <person name="Riedel T."/>
            <person name="Sproeer C."/>
            <person name="Overmann J."/>
        </authorList>
    </citation>
    <scope>NUCLEOTIDE SEQUENCE [LARGE SCALE GENOMIC DNA]</scope>
    <source>
        <strain evidence="10">DSM 100886 HEG_-6_39</strain>
    </source>
</reference>
<comment type="similarity">
    <text evidence="1 7">Belongs to the bacterial ribosomal protein bL9 family.</text>
</comment>
<dbReference type="PATRIC" id="fig|1813736.3.peg.5171"/>
<keyword evidence="5 7" id="KW-0687">Ribonucleoprotein</keyword>
<dbReference type="PROSITE" id="PS00651">
    <property type="entry name" value="RIBOSOMAL_L9"/>
    <property type="match status" value="1"/>
</dbReference>
<evidence type="ECO:0000259" key="8">
    <source>
        <dbReference type="PROSITE" id="PS00651"/>
    </source>
</evidence>
<dbReference type="STRING" id="1855912.LuPra_04915"/>
<gene>
    <name evidence="7 9" type="primary">rplI</name>
    <name evidence="9" type="ORF">LuPra_04915</name>
</gene>
<dbReference type="FunFam" id="3.10.430.100:FF:000006">
    <property type="entry name" value="50S ribosomal protein L9"/>
    <property type="match status" value="1"/>
</dbReference>
<dbReference type="GO" id="GO:0005840">
    <property type="term" value="C:ribosome"/>
    <property type="evidence" value="ECO:0007669"/>
    <property type="project" value="UniProtKB-KW"/>
</dbReference>
<dbReference type="InterPro" id="IPR000244">
    <property type="entry name" value="Ribosomal_bL9"/>
</dbReference>
<dbReference type="Pfam" id="PF03948">
    <property type="entry name" value="Ribosomal_L9_C"/>
    <property type="match status" value="1"/>
</dbReference>
<evidence type="ECO:0000256" key="1">
    <source>
        <dbReference type="ARBA" id="ARBA00010605"/>
    </source>
</evidence>
<feature type="domain" description="Ribosomal protein L9" evidence="8">
    <location>
        <begin position="14"/>
        <end position="41"/>
    </location>
</feature>
<dbReference type="HAMAP" id="MF_00503">
    <property type="entry name" value="Ribosomal_bL9"/>
    <property type="match status" value="1"/>
</dbReference>
<dbReference type="InterPro" id="IPR020594">
    <property type="entry name" value="Ribosomal_bL9_bac/chp"/>
</dbReference>
<evidence type="ECO:0000256" key="7">
    <source>
        <dbReference type="HAMAP-Rule" id="MF_00503"/>
    </source>
</evidence>
<dbReference type="GO" id="GO:0003735">
    <property type="term" value="F:structural constituent of ribosome"/>
    <property type="evidence" value="ECO:0007669"/>
    <property type="project" value="InterPro"/>
</dbReference>
<dbReference type="Proteomes" id="UP000076079">
    <property type="component" value="Chromosome"/>
</dbReference>
<keyword evidence="10" id="KW-1185">Reference proteome</keyword>
<evidence type="ECO:0000256" key="2">
    <source>
        <dbReference type="ARBA" id="ARBA00022730"/>
    </source>
</evidence>
<dbReference type="KEGG" id="abac:LuPra_04915"/>
<dbReference type="InterPro" id="IPR020070">
    <property type="entry name" value="Ribosomal_bL9_N"/>
</dbReference>
<keyword evidence="4 7" id="KW-0689">Ribosomal protein</keyword>
<dbReference type="InterPro" id="IPR036935">
    <property type="entry name" value="Ribosomal_bL9_N_sf"/>
</dbReference>
<evidence type="ECO:0000256" key="6">
    <source>
        <dbReference type="ARBA" id="ARBA00035292"/>
    </source>
</evidence>
<dbReference type="SUPFAM" id="SSF55658">
    <property type="entry name" value="L9 N-domain-like"/>
    <property type="match status" value="1"/>
</dbReference>
<protein>
    <recommendedName>
        <fullName evidence="6 7">Large ribosomal subunit protein bL9</fullName>
    </recommendedName>
</protein>
<evidence type="ECO:0000256" key="4">
    <source>
        <dbReference type="ARBA" id="ARBA00022980"/>
    </source>
</evidence>
<dbReference type="GO" id="GO:0019843">
    <property type="term" value="F:rRNA binding"/>
    <property type="evidence" value="ECO:0007669"/>
    <property type="project" value="UniProtKB-UniRule"/>
</dbReference>